<dbReference type="PANTHER" id="PTHR33933">
    <property type="entry name" value="NUCLEOTIDYLTRANSFERASE"/>
    <property type="match status" value="1"/>
</dbReference>
<evidence type="ECO:0000313" key="2">
    <source>
        <dbReference type="EMBL" id="HJF94434.1"/>
    </source>
</evidence>
<reference evidence="2" key="1">
    <citation type="journal article" date="2021" name="PeerJ">
        <title>Extensive microbial diversity within the chicken gut microbiome revealed by metagenomics and culture.</title>
        <authorList>
            <person name="Gilroy R."/>
            <person name="Ravi A."/>
            <person name="Getino M."/>
            <person name="Pursley I."/>
            <person name="Horton D.L."/>
            <person name="Alikhan N.F."/>
            <person name="Baker D."/>
            <person name="Gharbi K."/>
            <person name="Hall N."/>
            <person name="Watson M."/>
            <person name="Adriaenssens E.M."/>
            <person name="Foster-Nyarko E."/>
            <person name="Jarju S."/>
            <person name="Secka A."/>
            <person name="Antonio M."/>
            <person name="Oren A."/>
            <person name="Chaudhuri R.R."/>
            <person name="La Ragione R."/>
            <person name="Hildebrand F."/>
            <person name="Pallen M.J."/>
        </authorList>
    </citation>
    <scope>NUCLEOTIDE SEQUENCE</scope>
    <source>
        <strain evidence="2">ChiSjej5B23-16112</strain>
    </source>
</reference>
<evidence type="ECO:0000259" key="1">
    <source>
        <dbReference type="Pfam" id="PF01909"/>
    </source>
</evidence>
<dbReference type="Pfam" id="PF01909">
    <property type="entry name" value="NTP_transf_2"/>
    <property type="match status" value="1"/>
</dbReference>
<dbReference type="PANTHER" id="PTHR33933:SF1">
    <property type="entry name" value="PROTEIN ADENYLYLTRANSFERASE MNTA-RELATED"/>
    <property type="match status" value="1"/>
</dbReference>
<dbReference type="EMBL" id="DYVY01000103">
    <property type="protein sequence ID" value="HJF94434.1"/>
    <property type="molecule type" value="Genomic_DNA"/>
</dbReference>
<protein>
    <submittedName>
        <fullName evidence="2">Nucleotidyltransferase domain-containing protein</fullName>
    </submittedName>
</protein>
<dbReference type="GO" id="GO:0016779">
    <property type="term" value="F:nucleotidyltransferase activity"/>
    <property type="evidence" value="ECO:0007669"/>
    <property type="project" value="InterPro"/>
</dbReference>
<feature type="domain" description="Polymerase nucleotidyl transferase" evidence="1">
    <location>
        <begin position="9"/>
        <end position="55"/>
    </location>
</feature>
<gene>
    <name evidence="2" type="ORF">K8V82_06535</name>
</gene>
<dbReference type="SUPFAM" id="SSF81301">
    <property type="entry name" value="Nucleotidyltransferase"/>
    <property type="match status" value="1"/>
</dbReference>
<dbReference type="InterPro" id="IPR052548">
    <property type="entry name" value="Type_VII_TA_antitoxin"/>
</dbReference>
<dbReference type="Gene3D" id="3.30.460.10">
    <property type="entry name" value="Beta Polymerase, domain 2"/>
    <property type="match status" value="1"/>
</dbReference>
<name>A0A921LEB5_9FIRM</name>
<reference evidence="2" key="2">
    <citation type="submission" date="2021-09" db="EMBL/GenBank/DDBJ databases">
        <authorList>
            <person name="Gilroy R."/>
        </authorList>
    </citation>
    <scope>NUCLEOTIDE SEQUENCE</scope>
    <source>
        <strain evidence="2">ChiSjej5B23-16112</strain>
    </source>
</reference>
<accession>A0A921LEB5</accession>
<dbReference type="Proteomes" id="UP000769156">
    <property type="component" value="Unassembled WGS sequence"/>
</dbReference>
<organism evidence="2 3">
    <name type="scientific">Lachnoclostridium phocaeense</name>
    <dbReference type="NCBI Taxonomy" id="1871021"/>
    <lineage>
        <taxon>Bacteria</taxon>
        <taxon>Bacillati</taxon>
        <taxon>Bacillota</taxon>
        <taxon>Clostridia</taxon>
        <taxon>Lachnospirales</taxon>
        <taxon>Lachnospiraceae</taxon>
    </lineage>
</organism>
<dbReference type="CDD" id="cd05403">
    <property type="entry name" value="NT_KNTase_like"/>
    <property type="match status" value="1"/>
</dbReference>
<sequence length="113" mass="13155">MPAAMRERLKKYTEALQKIYGSHLKSVILYGSYARGDFKKDSDIDIMILLDLSDMDIKAYRHNLSGMTFDFNMDHDMDIKPIAKSEEQFEKWSDAYPFYANVKREGVKLFGAE</sequence>
<dbReference type="InterPro" id="IPR002934">
    <property type="entry name" value="Polymerase_NTP_transf_dom"/>
</dbReference>
<dbReference type="AlphaFoldDB" id="A0A921LEB5"/>
<evidence type="ECO:0000313" key="3">
    <source>
        <dbReference type="Proteomes" id="UP000769156"/>
    </source>
</evidence>
<dbReference type="InterPro" id="IPR043519">
    <property type="entry name" value="NT_sf"/>
</dbReference>
<comment type="caution">
    <text evidence="2">The sequence shown here is derived from an EMBL/GenBank/DDBJ whole genome shotgun (WGS) entry which is preliminary data.</text>
</comment>
<proteinExistence type="predicted"/>